<feature type="transmembrane region" description="Helical" evidence="1">
    <location>
        <begin position="44"/>
        <end position="69"/>
    </location>
</feature>
<evidence type="ECO:0000313" key="2">
    <source>
        <dbReference type="EMBL" id="AYV80527.1"/>
    </source>
</evidence>
<keyword evidence="1" id="KW-1133">Transmembrane helix</keyword>
<gene>
    <name evidence="2" type="ORF">Harvfovirus2_57</name>
</gene>
<keyword evidence="1" id="KW-0472">Membrane</keyword>
<sequence>MCFRTRGLGVTYLVIGIFIVAVGGIFFVPRVAHELLPIDSEMRVGFIGSEIVGTFNFSQGLLSLVYAGVSPMPCNMIENTLSIMELGYYEGLCYTSCPGPRVGNHYQWCLTHNGTWSNVSSYVISIGVSHNSKFILLEQPTICSAILSQVNTTCLKSHEFKSKNVYCQDSCSYEKYSNKIIVTVIGMILYFATAVIFFYAGIQLIIIDARYKL</sequence>
<accession>A0A3G5A024</accession>
<protein>
    <submittedName>
        <fullName evidence="2">Uncharacterized protein</fullName>
    </submittedName>
</protein>
<evidence type="ECO:0000256" key="1">
    <source>
        <dbReference type="SAM" id="Phobius"/>
    </source>
</evidence>
<proteinExistence type="predicted"/>
<organism evidence="2">
    <name type="scientific">Harvfovirus sp</name>
    <dbReference type="NCBI Taxonomy" id="2487768"/>
    <lineage>
        <taxon>Viruses</taxon>
        <taxon>Varidnaviria</taxon>
        <taxon>Bamfordvirae</taxon>
        <taxon>Nucleocytoviricota</taxon>
        <taxon>Megaviricetes</taxon>
        <taxon>Imitervirales</taxon>
        <taxon>Mimiviridae</taxon>
        <taxon>Klosneuvirinae</taxon>
    </lineage>
</organism>
<dbReference type="EMBL" id="MK072244">
    <property type="protein sequence ID" value="AYV80527.1"/>
    <property type="molecule type" value="Genomic_DNA"/>
</dbReference>
<feature type="transmembrane region" description="Helical" evidence="1">
    <location>
        <begin position="12"/>
        <end position="32"/>
    </location>
</feature>
<keyword evidence="1" id="KW-0812">Transmembrane</keyword>
<reference evidence="2" key="1">
    <citation type="submission" date="2018-10" db="EMBL/GenBank/DDBJ databases">
        <title>Hidden diversity of soil giant viruses.</title>
        <authorList>
            <person name="Schulz F."/>
            <person name="Alteio L."/>
            <person name="Goudeau D."/>
            <person name="Ryan E.M."/>
            <person name="Malmstrom R.R."/>
            <person name="Blanchard J."/>
            <person name="Woyke T."/>
        </authorList>
    </citation>
    <scope>NUCLEOTIDE SEQUENCE</scope>
    <source>
        <strain evidence="2">HAV1</strain>
    </source>
</reference>
<feature type="transmembrane region" description="Helical" evidence="1">
    <location>
        <begin position="180"/>
        <end position="207"/>
    </location>
</feature>
<name>A0A3G5A024_9VIRU</name>